<evidence type="ECO:0000256" key="1">
    <source>
        <dbReference type="SAM" id="MobiDB-lite"/>
    </source>
</evidence>
<keyword evidence="3" id="KW-1185">Reference proteome</keyword>
<sequence>MFLIDNFMQSLMVRIVYNIDDIEAACLLHFYLCEITPSTEHPRNRLTEILMAIRANVRDHAAVYALRNHLLELSMGYPSFEPPLRTSTTTNGVFSSASTGGNPTQYPPENVYESPSSSDVVYHHSQDLGSFPTYIFSDAEENVQINPAHHPQQSNTVVYNTLFQPQHELTIQRPSFDGEYTARIPFDRVDGASQQLTPLRAVENTLINEMVHREPYPIASSSSSWLSTQSQASTSTSTNAMGPVSPNENEIRDAGAPSRNKKVPLLNIPSNTMVQLEQSLPSGAASLFEPRYIKCMWDNGSCGQKIKSNSGNIEFMKHFTTVHGANYAVLTKKGVLSEKDTSKGYDICRWEGCTSKRMVRGKAVRQHILRGKGHILVEL</sequence>
<organism evidence="2 3">
    <name type="scientific">Pholiota conissans</name>
    <dbReference type="NCBI Taxonomy" id="109636"/>
    <lineage>
        <taxon>Eukaryota</taxon>
        <taxon>Fungi</taxon>
        <taxon>Dikarya</taxon>
        <taxon>Basidiomycota</taxon>
        <taxon>Agaricomycotina</taxon>
        <taxon>Agaricomycetes</taxon>
        <taxon>Agaricomycetidae</taxon>
        <taxon>Agaricales</taxon>
        <taxon>Agaricineae</taxon>
        <taxon>Strophariaceae</taxon>
        <taxon>Pholiota</taxon>
    </lineage>
</organism>
<feature type="compositionally biased region" description="Low complexity" evidence="1">
    <location>
        <begin position="219"/>
        <end position="238"/>
    </location>
</feature>
<name>A0A9P5YTZ7_9AGAR</name>
<proteinExistence type="predicted"/>
<protein>
    <submittedName>
        <fullName evidence="2">Uncharacterized protein</fullName>
    </submittedName>
</protein>
<evidence type="ECO:0000313" key="2">
    <source>
        <dbReference type="EMBL" id="KAF9475788.1"/>
    </source>
</evidence>
<feature type="region of interest" description="Disordered" evidence="1">
    <location>
        <begin position="219"/>
        <end position="260"/>
    </location>
</feature>
<accession>A0A9P5YTZ7</accession>
<evidence type="ECO:0000313" key="3">
    <source>
        <dbReference type="Proteomes" id="UP000807469"/>
    </source>
</evidence>
<dbReference type="EMBL" id="MU155318">
    <property type="protein sequence ID" value="KAF9475788.1"/>
    <property type="molecule type" value="Genomic_DNA"/>
</dbReference>
<dbReference type="Proteomes" id="UP000807469">
    <property type="component" value="Unassembled WGS sequence"/>
</dbReference>
<dbReference type="AlphaFoldDB" id="A0A9P5YTZ7"/>
<comment type="caution">
    <text evidence="2">The sequence shown here is derived from an EMBL/GenBank/DDBJ whole genome shotgun (WGS) entry which is preliminary data.</text>
</comment>
<gene>
    <name evidence="2" type="ORF">BDN70DRAFT_935586</name>
</gene>
<reference evidence="2" key="1">
    <citation type="submission" date="2020-11" db="EMBL/GenBank/DDBJ databases">
        <authorList>
            <consortium name="DOE Joint Genome Institute"/>
            <person name="Ahrendt S."/>
            <person name="Riley R."/>
            <person name="Andreopoulos W."/>
            <person name="Labutti K."/>
            <person name="Pangilinan J."/>
            <person name="Ruiz-Duenas F.J."/>
            <person name="Barrasa J.M."/>
            <person name="Sanchez-Garcia M."/>
            <person name="Camarero S."/>
            <person name="Miyauchi S."/>
            <person name="Serrano A."/>
            <person name="Linde D."/>
            <person name="Babiker R."/>
            <person name="Drula E."/>
            <person name="Ayuso-Fernandez I."/>
            <person name="Pacheco R."/>
            <person name="Padilla G."/>
            <person name="Ferreira P."/>
            <person name="Barriuso J."/>
            <person name="Kellner H."/>
            <person name="Castanera R."/>
            <person name="Alfaro M."/>
            <person name="Ramirez L."/>
            <person name="Pisabarro A.G."/>
            <person name="Kuo A."/>
            <person name="Tritt A."/>
            <person name="Lipzen A."/>
            <person name="He G."/>
            <person name="Yan M."/>
            <person name="Ng V."/>
            <person name="Cullen D."/>
            <person name="Martin F."/>
            <person name="Rosso M.-N."/>
            <person name="Henrissat B."/>
            <person name="Hibbett D."/>
            <person name="Martinez A.T."/>
            <person name="Grigoriev I.V."/>
        </authorList>
    </citation>
    <scope>NUCLEOTIDE SEQUENCE</scope>
    <source>
        <strain evidence="2">CIRM-BRFM 674</strain>
    </source>
</reference>